<evidence type="ECO:0000259" key="2">
    <source>
        <dbReference type="Pfam" id="PF00266"/>
    </source>
</evidence>
<dbReference type="SUPFAM" id="SSF53383">
    <property type="entry name" value="PLP-dependent transferases"/>
    <property type="match status" value="1"/>
</dbReference>
<dbReference type="AlphaFoldDB" id="A0A6M4H669"/>
<accession>A0A6M4H669</accession>
<sequence length="387" mass="43129">MKLASHFSRFFEANPGKLHFAAHSHHPWPDVTEAAHLQYWKDSAARADKKWEEVFGTVVPRAQEHLARLLRLSDAKQVAFAPNTHEFVARLYSCMDGSRPLRVLTSAHEFHSFRRQTRRLQESGRLEVTEIAGDPWGTFTDRFVAAARSGPWDLVFLSHVFFDSGFVVPDLERIVESAPANAIVAIDGYHAFCALPVDLTRIHKRAFYMAGGYKYAMSGEGTCFLSVPPGATLRPENTGWFAAFGALDAGPGKAIAYEDAAFRFWGSTFDASGIYRFNAVMDWMQREGIEIATIHAHAHALQKQFLEGLAKIASPRLPVAALVPPAGVARGNFLAFDLDDAEGTHKRVTDAGIYVDRRDRRVRFGFGVYHDETAVSQLLERLAPALR</sequence>
<gene>
    <name evidence="3" type="ORF">DSM104440_01966</name>
</gene>
<evidence type="ECO:0000256" key="1">
    <source>
        <dbReference type="ARBA" id="ARBA00022898"/>
    </source>
</evidence>
<feature type="domain" description="Aminotransferase class V" evidence="2">
    <location>
        <begin position="30"/>
        <end position="317"/>
    </location>
</feature>
<evidence type="ECO:0000313" key="3">
    <source>
        <dbReference type="EMBL" id="QJR15149.1"/>
    </source>
</evidence>
<evidence type="ECO:0000313" key="4">
    <source>
        <dbReference type="Proteomes" id="UP000503096"/>
    </source>
</evidence>
<dbReference type="InterPro" id="IPR015421">
    <property type="entry name" value="PyrdxlP-dep_Trfase_major"/>
</dbReference>
<dbReference type="InParanoid" id="A0A6M4H669"/>
<reference evidence="3 4" key="1">
    <citation type="submission" date="2020-04" db="EMBL/GenBank/DDBJ databases">
        <title>Usitatibacter rugosus gen. nov., sp. nov. and Usitatibacter palustris sp. nov., novel members of Usitatibacteraceae fam. nov. within the order Nitrosomonadales isolated from soil.</title>
        <authorList>
            <person name="Huber K.J."/>
            <person name="Neumann-Schaal M."/>
            <person name="Geppert A."/>
            <person name="Luckner M."/>
            <person name="Wanner G."/>
            <person name="Overmann J."/>
        </authorList>
    </citation>
    <scope>NUCLEOTIDE SEQUENCE [LARGE SCALE GENOMIC DNA]</scope>
    <source>
        <strain evidence="3 4">Swamp67</strain>
    </source>
</reference>
<dbReference type="Proteomes" id="UP000503096">
    <property type="component" value="Chromosome"/>
</dbReference>
<dbReference type="Gene3D" id="3.90.1150.10">
    <property type="entry name" value="Aspartate Aminotransferase, domain 1"/>
    <property type="match status" value="1"/>
</dbReference>
<keyword evidence="4" id="KW-1185">Reference proteome</keyword>
<name>A0A6M4H669_9PROT</name>
<dbReference type="RefSeq" id="WP_171162181.1">
    <property type="nucleotide sequence ID" value="NZ_CP053073.1"/>
</dbReference>
<dbReference type="EMBL" id="CP053073">
    <property type="protein sequence ID" value="QJR15149.1"/>
    <property type="molecule type" value="Genomic_DNA"/>
</dbReference>
<dbReference type="InterPro" id="IPR000192">
    <property type="entry name" value="Aminotrans_V_dom"/>
</dbReference>
<dbReference type="Pfam" id="PF00266">
    <property type="entry name" value="Aminotran_5"/>
    <property type="match status" value="1"/>
</dbReference>
<organism evidence="3 4">
    <name type="scientific">Usitatibacter palustris</name>
    <dbReference type="NCBI Taxonomy" id="2732487"/>
    <lineage>
        <taxon>Bacteria</taxon>
        <taxon>Pseudomonadati</taxon>
        <taxon>Pseudomonadota</taxon>
        <taxon>Betaproteobacteria</taxon>
        <taxon>Nitrosomonadales</taxon>
        <taxon>Usitatibacteraceae</taxon>
        <taxon>Usitatibacter</taxon>
    </lineage>
</organism>
<dbReference type="Gene3D" id="3.40.640.10">
    <property type="entry name" value="Type I PLP-dependent aspartate aminotransferase-like (Major domain)"/>
    <property type="match status" value="1"/>
</dbReference>
<dbReference type="PANTHER" id="PTHR43586">
    <property type="entry name" value="CYSTEINE DESULFURASE"/>
    <property type="match status" value="1"/>
</dbReference>
<keyword evidence="1" id="KW-0663">Pyridoxal phosphate</keyword>
<dbReference type="InterPro" id="IPR015422">
    <property type="entry name" value="PyrdxlP-dep_Trfase_small"/>
</dbReference>
<dbReference type="KEGG" id="upl:DSM104440_01966"/>
<dbReference type="PANTHER" id="PTHR43586:SF4">
    <property type="entry name" value="ISOPENICILLIN N EPIMERASE"/>
    <property type="match status" value="1"/>
</dbReference>
<proteinExistence type="predicted"/>
<dbReference type="InterPro" id="IPR015424">
    <property type="entry name" value="PyrdxlP-dep_Trfase"/>
</dbReference>
<protein>
    <recommendedName>
        <fullName evidence="2">Aminotransferase class V domain-containing protein</fullName>
    </recommendedName>
</protein>